<gene>
    <name evidence="1" type="ORF">BN2614_LOCUS2</name>
</gene>
<keyword evidence="2" id="KW-1185">Reference proteome</keyword>
<evidence type="ECO:0000313" key="2">
    <source>
        <dbReference type="Proteomes" id="UP000269945"/>
    </source>
</evidence>
<reference evidence="1 2" key="1">
    <citation type="submission" date="2018-10" db="EMBL/GenBank/DDBJ databases">
        <authorList>
            <person name="Ekblom R."/>
            <person name="Jareborg N."/>
        </authorList>
    </citation>
    <scope>NUCLEOTIDE SEQUENCE [LARGE SCALE GENOMIC DNA]</scope>
    <source>
        <tissue evidence="1">Muscle</tissue>
    </source>
</reference>
<sequence length="62" mass="7382">MQQFIHLLNKMRKLKPKEIKTLAQDDVMNTWWNSTQSKAVCMQSLCSWHLPFAISHVMRHLT</sequence>
<proteinExistence type="predicted"/>
<dbReference type="EMBL" id="CYRY02004280">
    <property type="protein sequence ID" value="VCW68802.1"/>
    <property type="molecule type" value="Genomic_DNA"/>
</dbReference>
<dbReference type="AlphaFoldDB" id="A0A9X9LID9"/>
<accession>A0A9X9LID9</accession>
<name>A0A9X9LID9_GULGU</name>
<evidence type="ECO:0000313" key="1">
    <source>
        <dbReference type="EMBL" id="VCW68802.1"/>
    </source>
</evidence>
<dbReference type="Proteomes" id="UP000269945">
    <property type="component" value="Unassembled WGS sequence"/>
</dbReference>
<organism evidence="1 2">
    <name type="scientific">Gulo gulo</name>
    <name type="common">Wolverine</name>
    <name type="synonym">Gluton</name>
    <dbReference type="NCBI Taxonomy" id="48420"/>
    <lineage>
        <taxon>Eukaryota</taxon>
        <taxon>Metazoa</taxon>
        <taxon>Chordata</taxon>
        <taxon>Craniata</taxon>
        <taxon>Vertebrata</taxon>
        <taxon>Euteleostomi</taxon>
        <taxon>Mammalia</taxon>
        <taxon>Eutheria</taxon>
        <taxon>Laurasiatheria</taxon>
        <taxon>Carnivora</taxon>
        <taxon>Caniformia</taxon>
        <taxon>Musteloidea</taxon>
        <taxon>Mustelidae</taxon>
        <taxon>Guloninae</taxon>
        <taxon>Gulo</taxon>
    </lineage>
</organism>
<protein>
    <submittedName>
        <fullName evidence="1">Uncharacterized protein</fullName>
    </submittedName>
</protein>
<comment type="caution">
    <text evidence="1">The sequence shown here is derived from an EMBL/GenBank/DDBJ whole genome shotgun (WGS) entry which is preliminary data.</text>
</comment>